<sequence length="1028" mass="116920">MFYLDLIDNLPRLRQSDDSMSIIIWVLRQLGVSNVPSLHQLRKFQASLAQDVGLSAVHHISALNNNFFTNHPTSLIALDFANPLVRHHMRFYPEVAIPASEFWHGEKWLKELDPDNLSPMWADFKHTPSYHFFIKELCQLTNGTLVIPIKWFTKQVSSQSTTMAEVYLVSYSPETNVFSLADSNVQVINTSDLKHNLVDLQNSELAQWKTSSFFSMWWLCSSLSKHPARILADGRPVFVVRVMPWSDDVSGNVSKQYNSHTNIYIQNLGISHRLLQQEYYVRFVSTSPYASSTEQFAALDHDLCSWTEAYDCVLECPIIFRLAPHVFPADNPQQSESSSHIGVKGYYNSRRDLVGGTDENKESEMGYQSLYSVSDDIGTLRHPEETKLAIEQQLRAACTGNADAVEQLIRESGVKDKLAEHWIEILLQRARADIKIRLQLAVAEDSYLKARHLSKEERKLRKIELKNEVTRGISEDLWDWLVKLPEKDFLEDNCNGVNIHRDTPLEILHSILLGTKKYDWHETTSKNWSSETSDLFAVRLQSASVDGLTSPSPRATYIVKYKNSLIGTHFKSLQELGIFALYGQVSNEILQLWKTSGELAALLWIHEIWDYPQYLADLDTAVNNYLDKWADLDPRRIITKIKLRTLLYAHDDIKRFGPSILYSTETFECYNSVFRKCSILFNHLSPSRDIAATISDMERFKHMISGGWWKDRVTGQWIQAGSIIRGFLASNTEMQRRLGWADMSKMSPGTVKLHAQGKQHKALWLNIPFPSFFDPQTAPEIYHTREWLQCKHLIARSHDICVPQSWVFYGSPEKPECGRIFSILKTNTPPDECVSLIKIYTILDQRDPTFSMPVLKPVGQAKVIATKDVLFKFNAQHACHIGNCTIGESSTHVQQERLDTEVQHKVVLHNTLDCYIINMHSLHNGHLLRRALPRHLTQPQPSMSSDERTAAQKRHSEELQVSGPKKRALAKAKAAETRQRNKEAAQSTAARMTVTAALSHIRDGNEEGEGGAAIGTGGDAKADSADDE</sequence>
<comment type="caution">
    <text evidence="1">The sequence shown here is derived from an EMBL/GenBank/DDBJ whole genome shotgun (WGS) entry which is preliminary data.</text>
</comment>
<evidence type="ECO:0000313" key="2">
    <source>
        <dbReference type="Proteomes" id="UP000814128"/>
    </source>
</evidence>
<name>A0ACB8Q6F8_9AGAM</name>
<reference evidence="1" key="2">
    <citation type="journal article" date="2022" name="New Phytol.">
        <title>Evolutionary transition to the ectomycorrhizal habit in the genomes of a hyperdiverse lineage of mushroom-forming fungi.</title>
        <authorList>
            <person name="Looney B."/>
            <person name="Miyauchi S."/>
            <person name="Morin E."/>
            <person name="Drula E."/>
            <person name="Courty P.E."/>
            <person name="Kohler A."/>
            <person name="Kuo A."/>
            <person name="LaButti K."/>
            <person name="Pangilinan J."/>
            <person name="Lipzen A."/>
            <person name="Riley R."/>
            <person name="Andreopoulos W."/>
            <person name="He G."/>
            <person name="Johnson J."/>
            <person name="Nolan M."/>
            <person name="Tritt A."/>
            <person name="Barry K.W."/>
            <person name="Grigoriev I.V."/>
            <person name="Nagy L.G."/>
            <person name="Hibbett D."/>
            <person name="Henrissat B."/>
            <person name="Matheny P.B."/>
            <person name="Labbe J."/>
            <person name="Martin F.M."/>
        </authorList>
    </citation>
    <scope>NUCLEOTIDE SEQUENCE</scope>
    <source>
        <strain evidence="1">EC-137</strain>
    </source>
</reference>
<gene>
    <name evidence="1" type="ORF">K488DRAFT_62120</name>
</gene>
<organism evidence="1 2">
    <name type="scientific">Vararia minispora EC-137</name>
    <dbReference type="NCBI Taxonomy" id="1314806"/>
    <lineage>
        <taxon>Eukaryota</taxon>
        <taxon>Fungi</taxon>
        <taxon>Dikarya</taxon>
        <taxon>Basidiomycota</taxon>
        <taxon>Agaricomycotina</taxon>
        <taxon>Agaricomycetes</taxon>
        <taxon>Russulales</taxon>
        <taxon>Lachnocladiaceae</taxon>
        <taxon>Vararia</taxon>
    </lineage>
</organism>
<proteinExistence type="predicted"/>
<dbReference type="Proteomes" id="UP000814128">
    <property type="component" value="Unassembled WGS sequence"/>
</dbReference>
<keyword evidence="2" id="KW-1185">Reference proteome</keyword>
<dbReference type="EMBL" id="MU273950">
    <property type="protein sequence ID" value="KAI0027254.1"/>
    <property type="molecule type" value="Genomic_DNA"/>
</dbReference>
<accession>A0ACB8Q6F8</accession>
<evidence type="ECO:0000313" key="1">
    <source>
        <dbReference type="EMBL" id="KAI0027254.1"/>
    </source>
</evidence>
<reference evidence="1" key="1">
    <citation type="submission" date="2021-02" db="EMBL/GenBank/DDBJ databases">
        <authorList>
            <consortium name="DOE Joint Genome Institute"/>
            <person name="Ahrendt S."/>
            <person name="Looney B.P."/>
            <person name="Miyauchi S."/>
            <person name="Morin E."/>
            <person name="Drula E."/>
            <person name="Courty P.E."/>
            <person name="Chicoki N."/>
            <person name="Fauchery L."/>
            <person name="Kohler A."/>
            <person name="Kuo A."/>
            <person name="Labutti K."/>
            <person name="Pangilinan J."/>
            <person name="Lipzen A."/>
            <person name="Riley R."/>
            <person name="Andreopoulos W."/>
            <person name="He G."/>
            <person name="Johnson J."/>
            <person name="Barry K.W."/>
            <person name="Grigoriev I.V."/>
            <person name="Nagy L."/>
            <person name="Hibbett D."/>
            <person name="Henrissat B."/>
            <person name="Matheny P.B."/>
            <person name="Labbe J."/>
            <person name="Martin F."/>
        </authorList>
    </citation>
    <scope>NUCLEOTIDE SEQUENCE</scope>
    <source>
        <strain evidence="1">EC-137</strain>
    </source>
</reference>
<protein>
    <submittedName>
        <fullName evidence="1">Uncharacterized protein</fullName>
    </submittedName>
</protein>